<evidence type="ECO:0000256" key="10">
    <source>
        <dbReference type="SAM" id="Phobius"/>
    </source>
</evidence>
<gene>
    <name evidence="11" type="primary">livH</name>
    <name evidence="11" type="ORF">HRbin17_01382</name>
</gene>
<evidence type="ECO:0000256" key="7">
    <source>
        <dbReference type="ARBA" id="ARBA00022989"/>
    </source>
</evidence>
<evidence type="ECO:0000256" key="8">
    <source>
        <dbReference type="ARBA" id="ARBA00023136"/>
    </source>
</evidence>
<dbReference type="GO" id="GO:0015192">
    <property type="term" value="F:L-phenylalanine transmembrane transporter activity"/>
    <property type="evidence" value="ECO:0007669"/>
    <property type="project" value="TreeGrafter"/>
</dbReference>
<sequence length="303" mass="31806">MDGTQWLQLFVLGIALGSIYALIALGYSMVYGVLRLINFAHGDIIMVGAFVGYFVAKAPVVETLPLPLRFAIVFAAAMLACAALGVTIERCAYRPIRHQPRLTALITAIGVSLFLEYGGQVILGATPRQDLPAWLTAQTPLLRLGAVQLTDKQLLVLGGSLALLALMRFIVFNTLLGKAMRAIAQDITAAYLVGINVNRVIAMTFAIGSALAAAAGVMLAMSYPKIDPLMGLMPGIKAFVAAVLGGIGDLPGAVLGGFVLGLAETFVGYFASGLRDAVAFAVLILILLFKPTGLLGKGMVEKV</sequence>
<comment type="similarity">
    <text evidence="9">Belongs to the binding-protein-dependent transport system permease family. LivHM subfamily.</text>
</comment>
<keyword evidence="8 10" id="KW-0472">Membrane</keyword>
<evidence type="ECO:0000256" key="3">
    <source>
        <dbReference type="ARBA" id="ARBA00022475"/>
    </source>
</evidence>
<dbReference type="GO" id="GO:0015190">
    <property type="term" value="F:L-leucine transmembrane transporter activity"/>
    <property type="evidence" value="ECO:0007669"/>
    <property type="project" value="TreeGrafter"/>
</dbReference>
<dbReference type="PANTHER" id="PTHR11795">
    <property type="entry name" value="BRANCHED-CHAIN AMINO ACID TRANSPORT SYSTEM PERMEASE PROTEIN LIVH"/>
    <property type="match status" value="1"/>
</dbReference>
<keyword evidence="2" id="KW-0813">Transport</keyword>
<comment type="subcellular location">
    <subcellularLocation>
        <location evidence="1">Cell membrane</location>
        <topology evidence="1">Multi-pass membrane protein</topology>
    </subcellularLocation>
</comment>
<feature type="transmembrane region" description="Helical" evidence="10">
    <location>
        <begin position="154"/>
        <end position="171"/>
    </location>
</feature>
<evidence type="ECO:0000313" key="11">
    <source>
        <dbReference type="EMBL" id="GBC98865.1"/>
    </source>
</evidence>
<protein>
    <submittedName>
        <fullName evidence="11">High-affinity branched-chain amino acid transport system permease protein LivH</fullName>
    </submittedName>
</protein>
<evidence type="ECO:0000256" key="1">
    <source>
        <dbReference type="ARBA" id="ARBA00004651"/>
    </source>
</evidence>
<organism evidence="11 12">
    <name type="scientific">Candidatus Fervidibacter japonicus</name>
    <dbReference type="NCBI Taxonomy" id="2035412"/>
    <lineage>
        <taxon>Bacteria</taxon>
        <taxon>Candidatus Fervidibacterota</taxon>
        <taxon>Candidatus Fervidibacter</taxon>
    </lineage>
</organism>
<feature type="transmembrane region" description="Helical" evidence="10">
    <location>
        <begin position="6"/>
        <end position="27"/>
    </location>
</feature>
<dbReference type="GO" id="GO:0015188">
    <property type="term" value="F:L-isoleucine transmembrane transporter activity"/>
    <property type="evidence" value="ECO:0007669"/>
    <property type="project" value="TreeGrafter"/>
</dbReference>
<dbReference type="GO" id="GO:0005304">
    <property type="term" value="F:L-valine transmembrane transporter activity"/>
    <property type="evidence" value="ECO:0007669"/>
    <property type="project" value="TreeGrafter"/>
</dbReference>
<dbReference type="GO" id="GO:0042941">
    <property type="term" value="P:D-alanine transmembrane transport"/>
    <property type="evidence" value="ECO:0007669"/>
    <property type="project" value="TreeGrafter"/>
</dbReference>
<dbReference type="CDD" id="cd06582">
    <property type="entry name" value="TM_PBP1_LivH_like"/>
    <property type="match status" value="1"/>
</dbReference>
<evidence type="ECO:0000256" key="9">
    <source>
        <dbReference type="ARBA" id="ARBA00037998"/>
    </source>
</evidence>
<evidence type="ECO:0000256" key="6">
    <source>
        <dbReference type="ARBA" id="ARBA00022970"/>
    </source>
</evidence>
<evidence type="ECO:0000313" key="12">
    <source>
        <dbReference type="Proteomes" id="UP000236173"/>
    </source>
</evidence>
<dbReference type="Pfam" id="PF02653">
    <property type="entry name" value="BPD_transp_2"/>
    <property type="match status" value="1"/>
</dbReference>
<keyword evidence="7 10" id="KW-1133">Transmembrane helix</keyword>
<evidence type="ECO:0000256" key="5">
    <source>
        <dbReference type="ARBA" id="ARBA00022692"/>
    </source>
</evidence>
<keyword evidence="5 10" id="KW-0812">Transmembrane</keyword>
<feature type="transmembrane region" description="Helical" evidence="10">
    <location>
        <begin position="68"/>
        <end position="88"/>
    </location>
</feature>
<evidence type="ECO:0000256" key="2">
    <source>
        <dbReference type="ARBA" id="ARBA00022448"/>
    </source>
</evidence>
<feature type="transmembrane region" description="Helical" evidence="10">
    <location>
        <begin position="266"/>
        <end position="289"/>
    </location>
</feature>
<keyword evidence="3" id="KW-1003">Cell membrane</keyword>
<dbReference type="GO" id="GO:0005886">
    <property type="term" value="C:plasma membrane"/>
    <property type="evidence" value="ECO:0007669"/>
    <property type="project" value="UniProtKB-SubCell"/>
</dbReference>
<dbReference type="InterPro" id="IPR052157">
    <property type="entry name" value="BCAA_transport_permease"/>
</dbReference>
<feature type="transmembrane region" description="Helical" evidence="10">
    <location>
        <begin position="235"/>
        <end position="260"/>
    </location>
</feature>
<dbReference type="EMBL" id="BEHT01000016">
    <property type="protein sequence ID" value="GBC98865.1"/>
    <property type="molecule type" value="Genomic_DNA"/>
</dbReference>
<name>A0A2H5XCG9_9BACT</name>
<keyword evidence="6" id="KW-0029">Amino-acid transport</keyword>
<feature type="transmembrane region" description="Helical" evidence="10">
    <location>
        <begin position="200"/>
        <end position="223"/>
    </location>
</feature>
<dbReference type="AlphaFoldDB" id="A0A2H5XCG9"/>
<feature type="transmembrane region" description="Helical" evidence="10">
    <location>
        <begin position="39"/>
        <end position="56"/>
    </location>
</feature>
<reference evidence="12" key="1">
    <citation type="submission" date="2017-09" db="EMBL/GenBank/DDBJ databases">
        <title>Metaegenomics of thermophilic ammonia-oxidizing enrichment culture.</title>
        <authorList>
            <person name="Kato S."/>
            <person name="Suzuki K."/>
        </authorList>
    </citation>
    <scope>NUCLEOTIDE SEQUENCE [LARGE SCALE GENOMIC DNA]</scope>
</reference>
<dbReference type="PANTHER" id="PTHR11795:SF371">
    <property type="entry name" value="HIGH-AFFINITY BRANCHED-CHAIN AMINO ACID TRANSPORT SYSTEM PERMEASE PROTEIN LIVH"/>
    <property type="match status" value="1"/>
</dbReference>
<dbReference type="Proteomes" id="UP000236173">
    <property type="component" value="Unassembled WGS sequence"/>
</dbReference>
<evidence type="ECO:0000256" key="4">
    <source>
        <dbReference type="ARBA" id="ARBA00022519"/>
    </source>
</evidence>
<dbReference type="InterPro" id="IPR001851">
    <property type="entry name" value="ABC_transp_permease"/>
</dbReference>
<accession>A0A2H5XCG9</accession>
<keyword evidence="4" id="KW-0997">Cell inner membrane</keyword>
<proteinExistence type="inferred from homology"/>
<dbReference type="GO" id="GO:0015808">
    <property type="term" value="P:L-alanine transport"/>
    <property type="evidence" value="ECO:0007669"/>
    <property type="project" value="TreeGrafter"/>
</dbReference>
<comment type="caution">
    <text evidence="11">The sequence shown here is derived from an EMBL/GenBank/DDBJ whole genome shotgun (WGS) entry which is preliminary data.</text>
</comment>
<dbReference type="GO" id="GO:1903806">
    <property type="term" value="P:L-isoleucine import across plasma membrane"/>
    <property type="evidence" value="ECO:0007669"/>
    <property type="project" value="TreeGrafter"/>
</dbReference>